<comment type="caution">
    <text evidence="19">The sequence shown here is derived from an EMBL/GenBank/DDBJ whole genome shotgun (WGS) entry which is preliminary data.</text>
</comment>
<dbReference type="Proteomes" id="UP001362899">
    <property type="component" value="Unassembled WGS sequence"/>
</dbReference>
<dbReference type="GO" id="GO:0005739">
    <property type="term" value="C:mitochondrion"/>
    <property type="evidence" value="ECO:0007669"/>
    <property type="project" value="TreeGrafter"/>
</dbReference>
<dbReference type="InterPro" id="IPR012999">
    <property type="entry name" value="Pyr_OxRdtase_I_AS"/>
</dbReference>
<dbReference type="PROSITE" id="PS00076">
    <property type="entry name" value="PYRIDINE_REDOX_1"/>
    <property type="match status" value="1"/>
</dbReference>
<dbReference type="GO" id="GO:0004362">
    <property type="term" value="F:glutathione-disulfide reductase (NADPH) activity"/>
    <property type="evidence" value="ECO:0007669"/>
    <property type="project" value="UniProtKB-EC"/>
</dbReference>
<dbReference type="Gene3D" id="3.50.50.60">
    <property type="entry name" value="FAD/NAD(P)-binding domain"/>
    <property type="match status" value="2"/>
</dbReference>
<dbReference type="SUPFAM" id="SSF51905">
    <property type="entry name" value="FAD/NAD(P)-binding domain"/>
    <property type="match status" value="1"/>
</dbReference>
<dbReference type="EMBL" id="BTGC01000003">
    <property type="protein sequence ID" value="GMM50624.1"/>
    <property type="molecule type" value="Genomic_DNA"/>
</dbReference>
<keyword evidence="16" id="KW-0521">NADP</keyword>
<protein>
    <recommendedName>
        <fullName evidence="4 16">Glutathione reductase</fullName>
        <ecNumber evidence="3 16">1.8.1.7</ecNumber>
    </recommendedName>
</protein>
<keyword evidence="16" id="KW-0963">Cytoplasm</keyword>
<dbReference type="GO" id="GO:0005829">
    <property type="term" value="C:cytosol"/>
    <property type="evidence" value="ECO:0007669"/>
    <property type="project" value="TreeGrafter"/>
</dbReference>
<gene>
    <name evidence="19" type="ORF">DASB73_015820</name>
</gene>
<comment type="catalytic activity">
    <reaction evidence="10 16">
        <text>2 glutathione + NADP(+) = glutathione disulfide + NADPH + H(+)</text>
        <dbReference type="Rhea" id="RHEA:11740"/>
        <dbReference type="ChEBI" id="CHEBI:15378"/>
        <dbReference type="ChEBI" id="CHEBI:57783"/>
        <dbReference type="ChEBI" id="CHEBI:57925"/>
        <dbReference type="ChEBI" id="CHEBI:58297"/>
        <dbReference type="ChEBI" id="CHEBI:58349"/>
        <dbReference type="EC" id="1.8.1.7"/>
    </reaction>
</comment>
<dbReference type="AlphaFoldDB" id="A0AAV5RGL0"/>
<proteinExistence type="inferred from homology"/>
<keyword evidence="9 15" id="KW-0676">Redox-active center</keyword>
<organism evidence="19 20">
    <name type="scientific">Starmerella bacillaris</name>
    <name type="common">Yeast</name>
    <name type="synonym">Candida zemplinina</name>
    <dbReference type="NCBI Taxonomy" id="1247836"/>
    <lineage>
        <taxon>Eukaryota</taxon>
        <taxon>Fungi</taxon>
        <taxon>Dikarya</taxon>
        <taxon>Ascomycota</taxon>
        <taxon>Saccharomycotina</taxon>
        <taxon>Dipodascomycetes</taxon>
        <taxon>Dipodascales</taxon>
        <taxon>Trichomonascaceae</taxon>
        <taxon>Starmerella</taxon>
    </lineage>
</organism>
<evidence type="ECO:0000256" key="13">
    <source>
        <dbReference type="PIRSR" id="PIRSR000350-3"/>
    </source>
</evidence>
<evidence type="ECO:0000256" key="16">
    <source>
        <dbReference type="RuleBase" id="RU365016"/>
    </source>
</evidence>
<keyword evidence="7 15" id="KW-0560">Oxidoreductase</keyword>
<dbReference type="FunFam" id="3.30.390.30:FF:000003">
    <property type="entry name" value="Glutathione reductase"/>
    <property type="match status" value="1"/>
</dbReference>
<dbReference type="InterPro" id="IPR023753">
    <property type="entry name" value="FAD/NAD-binding_dom"/>
</dbReference>
<evidence type="ECO:0000313" key="19">
    <source>
        <dbReference type="EMBL" id="GMM50624.1"/>
    </source>
</evidence>
<dbReference type="GO" id="GO:0050660">
    <property type="term" value="F:flavin adenine dinucleotide binding"/>
    <property type="evidence" value="ECO:0007669"/>
    <property type="project" value="InterPro"/>
</dbReference>
<evidence type="ECO:0000313" key="20">
    <source>
        <dbReference type="Proteomes" id="UP001362899"/>
    </source>
</evidence>
<comment type="function">
    <text evidence="11 16">Catalyzes the reduction of glutathione disulfide (GSSG) to reduced glutathione (GSH). Constitutes the major mechanism to maintain a high GSH:GSSG ratio in the cytosol.</text>
</comment>
<evidence type="ECO:0000256" key="7">
    <source>
        <dbReference type="ARBA" id="ARBA00023002"/>
    </source>
</evidence>
<dbReference type="PRINTS" id="PR00368">
    <property type="entry name" value="FADPNR"/>
</dbReference>
<keyword evidence="20" id="KW-1185">Reference proteome</keyword>
<evidence type="ECO:0000259" key="17">
    <source>
        <dbReference type="Pfam" id="PF02852"/>
    </source>
</evidence>
<comment type="similarity">
    <text evidence="1 15">Belongs to the class-I pyridine nucleotide-disulfide oxidoreductase family.</text>
</comment>
<dbReference type="PANTHER" id="PTHR42737:SF2">
    <property type="entry name" value="GLUTATHIONE REDUCTASE"/>
    <property type="match status" value="1"/>
</dbReference>
<keyword evidence="8" id="KW-1015">Disulfide bond</keyword>
<accession>A0AAV5RGL0</accession>
<dbReference type="InterPro" id="IPR004099">
    <property type="entry name" value="Pyr_nucl-diS_OxRdtase_dimer"/>
</dbReference>
<evidence type="ECO:0000256" key="15">
    <source>
        <dbReference type="RuleBase" id="RU003691"/>
    </source>
</evidence>
<dbReference type="InterPro" id="IPR001100">
    <property type="entry name" value="Pyr_nuc-diS_OxRdtase"/>
</dbReference>
<evidence type="ECO:0000256" key="2">
    <source>
        <dbReference type="ARBA" id="ARBA00011738"/>
    </source>
</evidence>
<feature type="disulfide bond" description="Redox-active" evidence="14">
    <location>
        <begin position="57"/>
        <end position="62"/>
    </location>
</feature>
<dbReference type="InterPro" id="IPR036188">
    <property type="entry name" value="FAD/NAD-bd_sf"/>
</dbReference>
<feature type="active site" description="Proton acceptor" evidence="12">
    <location>
        <position position="468"/>
    </location>
</feature>
<comment type="cofactor">
    <cofactor evidence="13">
        <name>FAD</name>
        <dbReference type="ChEBI" id="CHEBI:57692"/>
    </cofactor>
    <text evidence="13">Binds 1 FAD per subunit.</text>
</comment>
<dbReference type="PANTHER" id="PTHR42737">
    <property type="entry name" value="GLUTATHIONE REDUCTASE"/>
    <property type="match status" value="1"/>
</dbReference>
<comment type="subunit">
    <text evidence="2">Homodimer.</text>
</comment>
<dbReference type="Pfam" id="PF07992">
    <property type="entry name" value="Pyr_redox_2"/>
    <property type="match status" value="1"/>
</dbReference>
<feature type="binding site" evidence="13">
    <location>
        <position position="287"/>
    </location>
    <ligand>
        <name>NAD(+)</name>
        <dbReference type="ChEBI" id="CHEBI:57540"/>
    </ligand>
</feature>
<evidence type="ECO:0000259" key="18">
    <source>
        <dbReference type="Pfam" id="PF07992"/>
    </source>
</evidence>
<dbReference type="Pfam" id="PF02852">
    <property type="entry name" value="Pyr_redox_dim"/>
    <property type="match status" value="1"/>
</dbReference>
<dbReference type="FunFam" id="3.50.50.60:FF:000235">
    <property type="entry name" value="Glutathione reductase"/>
    <property type="match status" value="1"/>
</dbReference>
<evidence type="ECO:0000256" key="4">
    <source>
        <dbReference type="ARBA" id="ARBA00017111"/>
    </source>
</evidence>
<evidence type="ECO:0000256" key="5">
    <source>
        <dbReference type="ARBA" id="ARBA00022630"/>
    </source>
</evidence>
<dbReference type="GO" id="GO:0006749">
    <property type="term" value="P:glutathione metabolic process"/>
    <property type="evidence" value="ECO:0007669"/>
    <property type="project" value="InterPro"/>
</dbReference>
<dbReference type="InterPro" id="IPR016156">
    <property type="entry name" value="FAD/NAD-linked_Rdtase_dimer_sf"/>
</dbReference>
<sequence>MRIPTLPLRRLSTMAPTNHFDYLVIGGGSGGVSTARRAASYGAKVLLIESHRLGGTCVNVGCVPKKVMWNASDLATKVTVHAREYNIDAPTKLTFDWPAFKQKRDAYVERLNGIYARNLEKEGVKFIFGKADFIDSKTVEVHLREGGVEKFTAEHISIAVGGKPHRVNTPEGADKYGITSDGFFELEKQPKSVAIVGAGYIGVELAGVFNGLGTETHMIVRGERFLRNFDSVIGDTLGDLYNKKGIDVHTHATISAISKKDDLYEITIKEKDTHKVIKVEELVWAVGRDNLSYPLNLQNAGIEVDKRGKIIVDEFQRTNVDKIYALGDIAEDVELTPAAIAAGRRLGDRLFGGEKYANSKLDYTNIPSVIFAHPEAGSVGISEDEAIAKYGKENVKVYKSEFINMYYSPMQQELKEKSVYKVVVVNEEEKVVGIHIVGDGSSEILQGFGVVVKMGATKADLDNCVAIHPTSAEELVTLR</sequence>
<feature type="domain" description="Pyridine nucleotide-disulphide oxidoreductase dimerisation" evidence="17">
    <location>
        <begin position="366"/>
        <end position="478"/>
    </location>
</feature>
<dbReference type="Gene3D" id="3.30.390.30">
    <property type="match status" value="1"/>
</dbReference>
<keyword evidence="6 13" id="KW-0274">FAD</keyword>
<evidence type="ECO:0000256" key="9">
    <source>
        <dbReference type="ARBA" id="ARBA00023284"/>
    </source>
</evidence>
<evidence type="ECO:0000256" key="11">
    <source>
        <dbReference type="ARBA" id="ARBA00056905"/>
    </source>
</evidence>
<evidence type="ECO:0000256" key="6">
    <source>
        <dbReference type="ARBA" id="ARBA00022827"/>
    </source>
</evidence>
<dbReference type="NCBIfam" id="NF004776">
    <property type="entry name" value="PRK06116.1"/>
    <property type="match status" value="1"/>
</dbReference>
<dbReference type="PIRSF" id="PIRSF000350">
    <property type="entry name" value="Mercury_reductase_MerA"/>
    <property type="match status" value="1"/>
</dbReference>
<feature type="binding site" evidence="13">
    <location>
        <position position="66"/>
    </location>
    <ligand>
        <name>FAD</name>
        <dbReference type="ChEBI" id="CHEBI:57692"/>
    </ligand>
</feature>
<evidence type="ECO:0000256" key="14">
    <source>
        <dbReference type="PIRSR" id="PIRSR000350-4"/>
    </source>
</evidence>
<feature type="domain" description="FAD/NAD(P)-binding" evidence="18">
    <location>
        <begin position="20"/>
        <end position="343"/>
    </location>
</feature>
<name>A0AAV5RGL0_STABA</name>
<reference evidence="19 20" key="1">
    <citation type="journal article" date="2023" name="Elife">
        <title>Identification of key yeast species and microbe-microbe interactions impacting larval growth of Drosophila in the wild.</title>
        <authorList>
            <person name="Mure A."/>
            <person name="Sugiura Y."/>
            <person name="Maeda R."/>
            <person name="Honda K."/>
            <person name="Sakurai N."/>
            <person name="Takahashi Y."/>
            <person name="Watada M."/>
            <person name="Katoh T."/>
            <person name="Gotoh A."/>
            <person name="Gotoh Y."/>
            <person name="Taniguchi I."/>
            <person name="Nakamura K."/>
            <person name="Hayashi T."/>
            <person name="Katayama T."/>
            <person name="Uemura T."/>
            <person name="Hattori Y."/>
        </authorList>
    </citation>
    <scope>NUCLEOTIDE SEQUENCE [LARGE SCALE GENOMIC DNA]</scope>
    <source>
        <strain evidence="19 20">SB-73</strain>
    </source>
</reference>
<dbReference type="PRINTS" id="PR00411">
    <property type="entry name" value="PNDRDTASEI"/>
</dbReference>
<evidence type="ECO:0000256" key="12">
    <source>
        <dbReference type="PIRSR" id="PIRSR000350-2"/>
    </source>
</evidence>
<evidence type="ECO:0000256" key="10">
    <source>
        <dbReference type="ARBA" id="ARBA00049142"/>
    </source>
</evidence>
<keyword evidence="13" id="KW-0520">NAD</keyword>
<comment type="subcellular location">
    <subcellularLocation>
        <location evidence="16">Cytoplasm</location>
    </subcellularLocation>
</comment>
<dbReference type="InterPro" id="IPR006322">
    <property type="entry name" value="Glutathione_Rdtase_euk/bac"/>
</dbReference>
<dbReference type="GO" id="GO:0034599">
    <property type="term" value="P:cellular response to oxidative stress"/>
    <property type="evidence" value="ECO:0007669"/>
    <property type="project" value="TreeGrafter"/>
</dbReference>
<keyword evidence="13" id="KW-0547">Nucleotide-binding</keyword>
<keyword evidence="5 15" id="KW-0285">Flavoprotein</keyword>
<feature type="binding site" evidence="13">
    <location>
        <position position="328"/>
    </location>
    <ligand>
        <name>FAD</name>
        <dbReference type="ChEBI" id="CHEBI:57692"/>
    </ligand>
</feature>
<dbReference type="GO" id="GO:0050661">
    <property type="term" value="F:NADP binding"/>
    <property type="evidence" value="ECO:0007669"/>
    <property type="project" value="InterPro"/>
</dbReference>
<evidence type="ECO:0000256" key="1">
    <source>
        <dbReference type="ARBA" id="ARBA00007532"/>
    </source>
</evidence>
<dbReference type="NCBIfam" id="TIGR01421">
    <property type="entry name" value="gluta_reduc_1"/>
    <property type="match status" value="1"/>
</dbReference>
<dbReference type="EC" id="1.8.1.7" evidence="3 16"/>
<dbReference type="InterPro" id="IPR046952">
    <property type="entry name" value="GSHR/TRXR-like"/>
</dbReference>
<dbReference type="GO" id="GO:0045454">
    <property type="term" value="P:cell redox homeostasis"/>
    <property type="evidence" value="ECO:0007669"/>
    <property type="project" value="InterPro"/>
</dbReference>
<dbReference type="SUPFAM" id="SSF55424">
    <property type="entry name" value="FAD/NAD-linked reductases, dimerisation (C-terminal) domain"/>
    <property type="match status" value="1"/>
</dbReference>
<evidence type="ECO:0000256" key="3">
    <source>
        <dbReference type="ARBA" id="ARBA00012607"/>
    </source>
</evidence>
<evidence type="ECO:0000256" key="8">
    <source>
        <dbReference type="ARBA" id="ARBA00023157"/>
    </source>
</evidence>
<feature type="binding site" evidence="13">
    <location>
        <begin position="197"/>
        <end position="204"/>
    </location>
    <ligand>
        <name>NAD(+)</name>
        <dbReference type="ChEBI" id="CHEBI:57540"/>
    </ligand>
</feature>